<evidence type="ECO:0000313" key="14">
    <source>
        <dbReference type="EMBL" id="KAG2585604.1"/>
    </source>
</evidence>
<dbReference type="PROSITE" id="PS00012">
    <property type="entry name" value="PHOSPHOPANTETHEINE"/>
    <property type="match status" value="1"/>
</dbReference>
<dbReference type="Pfam" id="PF00550">
    <property type="entry name" value="PP-binding"/>
    <property type="match status" value="1"/>
</dbReference>
<keyword evidence="5" id="KW-0150">Chloroplast</keyword>
<dbReference type="InterPro" id="IPR036736">
    <property type="entry name" value="ACP-like_sf"/>
</dbReference>
<keyword evidence="11 12" id="KW-0275">Fatty acid biosynthesis</keyword>
<accession>A0A8T0RJH1</accession>
<evidence type="ECO:0000256" key="2">
    <source>
        <dbReference type="ARBA" id="ARBA00010930"/>
    </source>
</evidence>
<dbReference type="AlphaFoldDB" id="A0A8T0RJH1"/>
<dbReference type="PANTHER" id="PTHR46153:SF14">
    <property type="entry name" value="ACYL CARRIER PROTEIN"/>
    <property type="match status" value="1"/>
</dbReference>
<evidence type="ECO:0000256" key="3">
    <source>
        <dbReference type="ARBA" id="ARBA00022450"/>
    </source>
</evidence>
<evidence type="ECO:0000256" key="1">
    <source>
        <dbReference type="ARBA" id="ARBA00004229"/>
    </source>
</evidence>
<keyword evidence="15" id="KW-1185">Reference proteome</keyword>
<keyword evidence="9" id="KW-0809">Transit peptide</keyword>
<dbReference type="PANTHER" id="PTHR46153">
    <property type="entry name" value="ACYL CARRIER PROTEIN"/>
    <property type="match status" value="1"/>
</dbReference>
<comment type="caution">
    <text evidence="14">The sequence shown here is derived from an EMBL/GenBank/DDBJ whole genome shotgun (WGS) entry which is preliminary data.</text>
</comment>
<dbReference type="Gene3D" id="1.10.1200.10">
    <property type="entry name" value="ACP-like"/>
    <property type="match status" value="1"/>
</dbReference>
<sequence>MNDLCSVILRRCLLLELQAVNTSSLSFSAARKGNAYLRLQPVQKRFAVCYAAKKDTVDKVCEIVKKQLAVPEGTEVCGASKFSDLGADSLDTVEIVMGLEEEFQISVEESSAQSIATVEDAAELIDKLVAEKSS</sequence>
<evidence type="ECO:0000256" key="10">
    <source>
        <dbReference type="ARBA" id="ARBA00023098"/>
    </source>
</evidence>
<keyword evidence="3 12" id="KW-0596">Phosphopantetheine</keyword>
<comment type="similarity">
    <text evidence="2">Belongs to the acyl carrier protein (ACP) family.</text>
</comment>
<dbReference type="HAMAP" id="MF_01217">
    <property type="entry name" value="Acyl_carrier"/>
    <property type="match status" value="1"/>
</dbReference>
<keyword evidence="8" id="KW-0276">Fatty acid metabolism</keyword>
<comment type="function">
    <text evidence="12">Carrier of the growing fatty acid chain in fatty acid biosynthesis.</text>
</comment>
<evidence type="ECO:0000256" key="8">
    <source>
        <dbReference type="ARBA" id="ARBA00022832"/>
    </source>
</evidence>
<dbReference type="SUPFAM" id="SSF47336">
    <property type="entry name" value="ACP-like"/>
    <property type="match status" value="1"/>
</dbReference>
<keyword evidence="4 12" id="KW-0444">Lipid biosynthesis</keyword>
<evidence type="ECO:0000256" key="5">
    <source>
        <dbReference type="ARBA" id="ARBA00022528"/>
    </source>
</evidence>
<evidence type="ECO:0000259" key="13">
    <source>
        <dbReference type="PROSITE" id="PS50075"/>
    </source>
</evidence>
<dbReference type="InterPro" id="IPR006162">
    <property type="entry name" value="Ppantetheine_attach_site"/>
</dbReference>
<protein>
    <recommendedName>
        <fullName evidence="12">Acyl carrier protein</fullName>
    </recommendedName>
</protein>
<feature type="domain" description="Carrier" evidence="13">
    <location>
        <begin position="54"/>
        <end position="129"/>
    </location>
</feature>
<dbReference type="GO" id="GO:0000036">
    <property type="term" value="F:acyl carrier activity"/>
    <property type="evidence" value="ECO:0007669"/>
    <property type="project" value="InterPro"/>
</dbReference>
<dbReference type="NCBIfam" id="TIGR00517">
    <property type="entry name" value="acyl_carrier"/>
    <property type="match status" value="1"/>
</dbReference>
<keyword evidence="6" id="KW-0597">Phosphoprotein</keyword>
<evidence type="ECO:0000256" key="4">
    <source>
        <dbReference type="ARBA" id="ARBA00022516"/>
    </source>
</evidence>
<comment type="subcellular location">
    <subcellularLocation>
        <location evidence="1">Plastid</location>
        <location evidence="1">Chloroplast</location>
    </subcellularLocation>
</comment>
<keyword evidence="7" id="KW-0934">Plastid</keyword>
<dbReference type="InterPro" id="IPR044813">
    <property type="entry name" value="ACP_chloroplastic"/>
</dbReference>
<evidence type="ECO:0000256" key="11">
    <source>
        <dbReference type="ARBA" id="ARBA00023160"/>
    </source>
</evidence>
<proteinExistence type="inferred from homology"/>
<dbReference type="InterPro" id="IPR009081">
    <property type="entry name" value="PP-bd_ACP"/>
</dbReference>
<gene>
    <name evidence="14" type="ORF">PVAP13_6KG401500</name>
</gene>
<dbReference type="GO" id="GO:0009507">
    <property type="term" value="C:chloroplast"/>
    <property type="evidence" value="ECO:0007669"/>
    <property type="project" value="UniProtKB-SubCell"/>
</dbReference>
<dbReference type="Proteomes" id="UP000823388">
    <property type="component" value="Chromosome 6K"/>
</dbReference>
<evidence type="ECO:0000256" key="9">
    <source>
        <dbReference type="ARBA" id="ARBA00022946"/>
    </source>
</evidence>
<evidence type="ECO:0000256" key="7">
    <source>
        <dbReference type="ARBA" id="ARBA00022640"/>
    </source>
</evidence>
<evidence type="ECO:0000256" key="12">
    <source>
        <dbReference type="RuleBase" id="RU000722"/>
    </source>
</evidence>
<keyword evidence="10" id="KW-0443">Lipid metabolism</keyword>
<name>A0A8T0RJH1_PANVG</name>
<evidence type="ECO:0000256" key="6">
    <source>
        <dbReference type="ARBA" id="ARBA00022553"/>
    </source>
</evidence>
<evidence type="ECO:0000313" key="15">
    <source>
        <dbReference type="Proteomes" id="UP000823388"/>
    </source>
</evidence>
<reference evidence="14" key="1">
    <citation type="submission" date="2020-05" db="EMBL/GenBank/DDBJ databases">
        <title>WGS assembly of Panicum virgatum.</title>
        <authorList>
            <person name="Lovell J.T."/>
            <person name="Jenkins J."/>
            <person name="Shu S."/>
            <person name="Juenger T.E."/>
            <person name="Schmutz J."/>
        </authorList>
    </citation>
    <scope>NUCLEOTIDE SEQUENCE</scope>
    <source>
        <strain evidence="14">AP13</strain>
    </source>
</reference>
<dbReference type="EMBL" id="CM029047">
    <property type="protein sequence ID" value="KAG2585604.1"/>
    <property type="molecule type" value="Genomic_DNA"/>
</dbReference>
<dbReference type="InterPro" id="IPR003231">
    <property type="entry name" value="ACP"/>
</dbReference>
<dbReference type="PROSITE" id="PS50075">
    <property type="entry name" value="CARRIER"/>
    <property type="match status" value="1"/>
</dbReference>
<organism evidence="14 15">
    <name type="scientific">Panicum virgatum</name>
    <name type="common">Blackwell switchgrass</name>
    <dbReference type="NCBI Taxonomy" id="38727"/>
    <lineage>
        <taxon>Eukaryota</taxon>
        <taxon>Viridiplantae</taxon>
        <taxon>Streptophyta</taxon>
        <taxon>Embryophyta</taxon>
        <taxon>Tracheophyta</taxon>
        <taxon>Spermatophyta</taxon>
        <taxon>Magnoliopsida</taxon>
        <taxon>Liliopsida</taxon>
        <taxon>Poales</taxon>
        <taxon>Poaceae</taxon>
        <taxon>PACMAD clade</taxon>
        <taxon>Panicoideae</taxon>
        <taxon>Panicodae</taxon>
        <taxon>Paniceae</taxon>
        <taxon>Panicinae</taxon>
        <taxon>Panicum</taxon>
        <taxon>Panicum sect. Hiantes</taxon>
    </lineage>
</organism>